<keyword evidence="4" id="KW-0378">Hydrolase</keyword>
<evidence type="ECO:0000313" key="4">
    <source>
        <dbReference type="EMBL" id="WUU52808.1"/>
    </source>
</evidence>
<feature type="domain" description="AB hydrolase-1" evidence="2">
    <location>
        <begin position="4"/>
        <end position="248"/>
    </location>
</feature>
<name>A0ABZ1Y041_9ACTN</name>
<evidence type="ECO:0000256" key="1">
    <source>
        <dbReference type="SAM" id="MobiDB-lite"/>
    </source>
</evidence>
<gene>
    <name evidence="4" type="ORF">OIE82_06565</name>
</gene>
<organism evidence="4">
    <name type="scientific">Streptomyces althioticus</name>
    <dbReference type="NCBI Taxonomy" id="83380"/>
    <lineage>
        <taxon>Bacteria</taxon>
        <taxon>Bacillati</taxon>
        <taxon>Actinomycetota</taxon>
        <taxon>Actinomycetes</taxon>
        <taxon>Kitasatosporales</taxon>
        <taxon>Streptomycetaceae</taxon>
        <taxon>Streptomyces</taxon>
        <taxon>Streptomyces althioticus group</taxon>
    </lineage>
</organism>
<sequence length="516" mass="54231">MTIFVLVPGMFTGAHVWRETAGQLAAAGAEAHAVRLTGLDAALRPAGRDVDLETHIADVVAVIDSLGTTGRKLVLVGHDYGIHPALGAADRRLGRVDRVVYLDSGMPRDGVPAVAAVPDRSLHGRTAGGDGDLASGEVLPPPATREEWRRWGSTEGVPGPALDRLTALAAPQPMATLLQPLRLTGAVHPVPATGILCTGNGATIETVQMMVDRGDPTLRELAEARVAFFELPTGHWPMLSMPAELADVLLRAGAGEGHRLTLPDASEPPAHLRPFPLDVPETPRERHGNVDLYLPAGAEAPRPVVLFVHGGPVPADARPTPRDWPTLRGYAHCAAAGGAVAAVVDHRLHSLDDYEHAAADVAAAMEQVRADSRVDADRAALWFFSAGGPIAAPWLDAPPPWLRCLAATYPVFGPLPGWGLTDSRFDPARAVANAGDLPVVLTRVGLETPAIAATVEGFLASAEECGADVDVVDVPHGRHAFETVDPTDESRDAIRRAMRAVLGRLGVPGTGFPTEA</sequence>
<proteinExistence type="predicted"/>
<accession>A0ABZ1Y041</accession>
<dbReference type="PANTHER" id="PTHR37017:SF11">
    <property type="entry name" value="ESTERASE_LIPASE_THIOESTERASE DOMAIN-CONTAINING PROTEIN"/>
    <property type="match status" value="1"/>
</dbReference>
<dbReference type="Pfam" id="PF20434">
    <property type="entry name" value="BD-FAE"/>
    <property type="match status" value="1"/>
</dbReference>
<feature type="domain" description="BD-FAE-like" evidence="3">
    <location>
        <begin position="291"/>
        <end position="392"/>
    </location>
</feature>
<reference evidence="4" key="1">
    <citation type="submission" date="2022-10" db="EMBL/GenBank/DDBJ databases">
        <title>The complete genomes of actinobacterial strains from the NBC collection.</title>
        <authorList>
            <person name="Joergensen T.S."/>
            <person name="Alvarez Arevalo M."/>
            <person name="Sterndorff E.B."/>
            <person name="Faurdal D."/>
            <person name="Vuksanovic O."/>
            <person name="Mourched A.-S."/>
            <person name="Charusanti P."/>
            <person name="Shaw S."/>
            <person name="Blin K."/>
            <person name="Weber T."/>
        </authorList>
    </citation>
    <scope>NUCLEOTIDE SEQUENCE [LARGE SCALE GENOMIC DNA]</scope>
    <source>
        <strain evidence="4">NBC 01686</strain>
    </source>
</reference>
<dbReference type="InterPro" id="IPR052897">
    <property type="entry name" value="Sec-Metab_Biosynth_Hydrolase"/>
</dbReference>
<dbReference type="GO" id="GO:0016787">
    <property type="term" value="F:hydrolase activity"/>
    <property type="evidence" value="ECO:0007669"/>
    <property type="project" value="UniProtKB-KW"/>
</dbReference>
<dbReference type="SUPFAM" id="SSF53474">
    <property type="entry name" value="alpha/beta-Hydrolases"/>
    <property type="match status" value="2"/>
</dbReference>
<dbReference type="InterPro" id="IPR029058">
    <property type="entry name" value="AB_hydrolase_fold"/>
</dbReference>
<evidence type="ECO:0000259" key="3">
    <source>
        <dbReference type="Pfam" id="PF20434"/>
    </source>
</evidence>
<dbReference type="EMBL" id="CP109207">
    <property type="protein sequence ID" value="WUU52808.1"/>
    <property type="molecule type" value="Genomic_DNA"/>
</dbReference>
<dbReference type="RefSeq" id="WP_395758369.1">
    <property type="nucleotide sequence ID" value="NZ_CP109207.1"/>
</dbReference>
<evidence type="ECO:0000259" key="2">
    <source>
        <dbReference type="Pfam" id="PF12697"/>
    </source>
</evidence>
<dbReference type="Gene3D" id="3.40.50.1820">
    <property type="entry name" value="alpha/beta hydrolase"/>
    <property type="match status" value="2"/>
</dbReference>
<dbReference type="InterPro" id="IPR049492">
    <property type="entry name" value="BD-FAE-like_dom"/>
</dbReference>
<protein>
    <submittedName>
        <fullName evidence="4">Alpha/beta fold hydrolase</fullName>
    </submittedName>
</protein>
<feature type="region of interest" description="Disordered" evidence="1">
    <location>
        <begin position="122"/>
        <end position="144"/>
    </location>
</feature>
<feature type="region of interest" description="Disordered" evidence="1">
    <location>
        <begin position="261"/>
        <end position="281"/>
    </location>
</feature>
<dbReference type="Pfam" id="PF12697">
    <property type="entry name" value="Abhydrolase_6"/>
    <property type="match status" value="1"/>
</dbReference>
<dbReference type="InterPro" id="IPR000073">
    <property type="entry name" value="AB_hydrolase_1"/>
</dbReference>
<dbReference type="PANTHER" id="PTHR37017">
    <property type="entry name" value="AB HYDROLASE-1 DOMAIN-CONTAINING PROTEIN-RELATED"/>
    <property type="match status" value="1"/>
</dbReference>